<dbReference type="PROSITE" id="PS51257">
    <property type="entry name" value="PROKAR_LIPOPROTEIN"/>
    <property type="match status" value="1"/>
</dbReference>
<dbReference type="EMBL" id="JANSUY010000013">
    <property type="protein sequence ID" value="MCR9016157.1"/>
    <property type="molecule type" value="Genomic_DNA"/>
</dbReference>
<dbReference type="AlphaFoldDB" id="A0A9X2SZ22"/>
<name>A0A9X2SZ22_9BACT</name>
<protein>
    <submittedName>
        <fullName evidence="1">DUF4270 domain-containing protein</fullName>
    </submittedName>
</protein>
<evidence type="ECO:0000313" key="2">
    <source>
        <dbReference type="Proteomes" id="UP001142175"/>
    </source>
</evidence>
<organism evidence="1 2">
    <name type="scientific">Aquiflexum gelatinilyticum</name>
    <dbReference type="NCBI Taxonomy" id="2961943"/>
    <lineage>
        <taxon>Bacteria</taxon>
        <taxon>Pseudomonadati</taxon>
        <taxon>Bacteroidota</taxon>
        <taxon>Cytophagia</taxon>
        <taxon>Cytophagales</taxon>
        <taxon>Cyclobacteriaceae</taxon>
        <taxon>Aquiflexum</taxon>
    </lineage>
</organism>
<dbReference type="Proteomes" id="UP001142175">
    <property type="component" value="Unassembled WGS sequence"/>
</dbReference>
<proteinExistence type="predicted"/>
<accession>A0A9X2SZ22</accession>
<sequence>MTWPAKLSAILFIVLTIATSCEDPSNIGLELDPENNQIGVFYQEISLSASVVLQDSLSTTNSGVLVYGNEESDFFGKTESIGYTRLFFNRDIARPKENAILDSVRFLFNMREVLTADTINPKTINVHLLTEQIRDVDYYNFSSVAYEPTPSFSATFDFTDRQDTIVSTKIDNALTQEIFDELKDGRYFQDIFSFREFLPGLAFKAEEGENVGFSTVIGNNTGFIFYFKNEGDTVSRAYPIATGINFNLARHFSQVINDPTGTPIEVVTEPTTSYDLGQYAGGKSTFGMYIKLDMSPLDEFLDTLENANFNQVTLEMGPVVNFSADRLPPQFHIMFFTNETNEVLFRTDGLPMAVQPEGRVQVDPVTSEPIYSDQPALLAFINNEKFYRQFITSHVNALYRKKMPRRDFLLYPAVSTQDRNFIQSLKDYVIDQNTIKMKIFYSRSRSL</sequence>
<evidence type="ECO:0000313" key="1">
    <source>
        <dbReference type="EMBL" id="MCR9016157.1"/>
    </source>
</evidence>
<keyword evidence="2" id="KW-1185">Reference proteome</keyword>
<reference evidence="1" key="1">
    <citation type="submission" date="2022-08" db="EMBL/GenBank/DDBJ databases">
        <authorList>
            <person name="Zhang D."/>
        </authorList>
    </citation>
    <scope>NUCLEOTIDE SEQUENCE</scope>
    <source>
        <strain evidence="1">XJ19-11</strain>
    </source>
</reference>
<comment type="caution">
    <text evidence="1">The sequence shown here is derived from an EMBL/GenBank/DDBJ whole genome shotgun (WGS) entry which is preliminary data.</text>
</comment>
<gene>
    <name evidence="1" type="ORF">NU887_14025</name>
</gene>
<dbReference type="RefSeq" id="WP_258424010.1">
    <property type="nucleotide sequence ID" value="NZ_JANAEZ010000013.1"/>
</dbReference>